<dbReference type="Pfam" id="PF04333">
    <property type="entry name" value="MlaA"/>
    <property type="match status" value="1"/>
</dbReference>
<dbReference type="OrthoDB" id="9785326at2"/>
<keyword evidence="2" id="KW-0732">Signal</keyword>
<proteinExistence type="inferred from homology"/>
<dbReference type="PANTHER" id="PTHR30035:SF3">
    <property type="entry name" value="INTERMEMBRANE PHOSPHOLIPID TRANSPORT SYSTEM LIPOPROTEIN MLAA"/>
    <property type="match status" value="1"/>
</dbReference>
<dbReference type="PRINTS" id="PR01805">
    <property type="entry name" value="VACJLIPOPROT"/>
</dbReference>
<dbReference type="GO" id="GO:0016020">
    <property type="term" value="C:membrane"/>
    <property type="evidence" value="ECO:0007669"/>
    <property type="project" value="InterPro"/>
</dbReference>
<dbReference type="EMBL" id="PRDS01000001">
    <property type="protein sequence ID" value="PPB82383.1"/>
    <property type="molecule type" value="Genomic_DNA"/>
</dbReference>
<comment type="caution">
    <text evidence="3">The sequence shown here is derived from an EMBL/GenBank/DDBJ whole genome shotgun (WGS) entry which is preliminary data.</text>
</comment>
<evidence type="ECO:0000256" key="1">
    <source>
        <dbReference type="ARBA" id="ARBA00010634"/>
    </source>
</evidence>
<keyword evidence="3" id="KW-0449">Lipoprotein</keyword>
<organism evidence="3 4">
    <name type="scientific">Albidovulum inexpectatum</name>
    <dbReference type="NCBI Taxonomy" id="196587"/>
    <lineage>
        <taxon>Bacteria</taxon>
        <taxon>Pseudomonadati</taxon>
        <taxon>Pseudomonadota</taxon>
        <taxon>Alphaproteobacteria</taxon>
        <taxon>Rhodobacterales</taxon>
        <taxon>Paracoccaceae</taxon>
        <taxon>Albidovulum</taxon>
    </lineage>
</organism>
<dbReference type="InterPro" id="IPR007428">
    <property type="entry name" value="MlaA"/>
</dbReference>
<sequence>MIGNSLIDTTRVRRLGLVAMVSALLVSGCTRPQPGAEFNDPFEEQNRAVHAENVALDRTLFGGGRKDKKPFLPEPVADGLINVAENLGTPSDALNSLLQFRLKPALTNTLRFAINSTLGIGGIFDPASEMGLYAEETDFGETLHVWGAPEGAFLVLPVMGPTTERDLAGTVVDAVIDPLGLLTEAPESTYITGIKLAGKVLKRQKYGDAVDSVIYDSADSYAQMRLIYLQNRHFELGIEADVIDPYEDPYAN</sequence>
<comment type="similarity">
    <text evidence="1">Belongs to the MlaA family.</text>
</comment>
<name>A0A2S5JLT9_9RHOB</name>
<protein>
    <submittedName>
        <fullName evidence="3">Phospholipid-binding lipoprotein MlaA</fullName>
    </submittedName>
</protein>
<accession>A0A2S5JLT9</accession>
<dbReference type="Proteomes" id="UP000239736">
    <property type="component" value="Unassembled WGS sequence"/>
</dbReference>
<keyword evidence="4" id="KW-1185">Reference proteome</keyword>
<dbReference type="PANTHER" id="PTHR30035">
    <property type="entry name" value="LIPOPROTEIN VACJ-RELATED"/>
    <property type="match status" value="1"/>
</dbReference>
<dbReference type="GO" id="GO:0120010">
    <property type="term" value="P:intermembrane phospholipid transfer"/>
    <property type="evidence" value="ECO:0007669"/>
    <property type="project" value="TreeGrafter"/>
</dbReference>
<evidence type="ECO:0000256" key="2">
    <source>
        <dbReference type="ARBA" id="ARBA00022729"/>
    </source>
</evidence>
<evidence type="ECO:0000313" key="3">
    <source>
        <dbReference type="EMBL" id="PPB82383.1"/>
    </source>
</evidence>
<evidence type="ECO:0000313" key="4">
    <source>
        <dbReference type="Proteomes" id="UP000239736"/>
    </source>
</evidence>
<reference evidence="3 4" key="1">
    <citation type="submission" date="2018-01" db="EMBL/GenBank/DDBJ databases">
        <title>Genomic Encyclopedia of Archaeal and Bacterial Type Strains, Phase II (KMG-II): from individual species to whole genera.</title>
        <authorList>
            <person name="Goeker M."/>
        </authorList>
    </citation>
    <scope>NUCLEOTIDE SEQUENCE [LARGE SCALE GENOMIC DNA]</scope>
    <source>
        <strain evidence="3 4">DSM 12048</strain>
    </source>
</reference>
<gene>
    <name evidence="3" type="ORF">LV82_00313</name>
</gene>
<dbReference type="AlphaFoldDB" id="A0A2S5JLT9"/>